<reference evidence="14 15" key="1">
    <citation type="submission" date="2021-10" db="EMBL/GenBank/DDBJ databases">
        <authorList>
            <person name="Grouzdev D.S."/>
            <person name="Pantiukh K.S."/>
            <person name="Krutkina M.S."/>
        </authorList>
    </citation>
    <scope>NUCLEOTIDE SEQUENCE [LARGE SCALE GENOMIC DNA]</scope>
    <source>
        <strain evidence="14 15">Z-7514</strain>
    </source>
</reference>
<evidence type="ECO:0000256" key="3">
    <source>
        <dbReference type="ARBA" id="ARBA00007103"/>
    </source>
</evidence>
<comment type="cofactor">
    <cofactor evidence="1 10 12">
        <name>pyridoxal 5'-phosphate</name>
        <dbReference type="ChEBI" id="CHEBI:597326"/>
    </cofactor>
</comment>
<dbReference type="EC" id="2.5.1.47" evidence="4 12"/>
<evidence type="ECO:0000256" key="1">
    <source>
        <dbReference type="ARBA" id="ARBA00001933"/>
    </source>
</evidence>
<organism evidence="14 15">
    <name type="scientific">Halanaerobium polyolivorans</name>
    <dbReference type="NCBI Taxonomy" id="2886943"/>
    <lineage>
        <taxon>Bacteria</taxon>
        <taxon>Bacillati</taxon>
        <taxon>Bacillota</taxon>
        <taxon>Clostridia</taxon>
        <taxon>Halanaerobiales</taxon>
        <taxon>Halanaerobiaceae</taxon>
        <taxon>Halanaerobium</taxon>
    </lineage>
</organism>
<dbReference type="InterPro" id="IPR001926">
    <property type="entry name" value="TrpB-like_PALP"/>
</dbReference>
<dbReference type="CDD" id="cd01561">
    <property type="entry name" value="CBS_like"/>
    <property type="match status" value="1"/>
</dbReference>
<evidence type="ECO:0000256" key="12">
    <source>
        <dbReference type="RuleBase" id="RU003985"/>
    </source>
</evidence>
<feature type="binding site" evidence="10">
    <location>
        <position position="266"/>
    </location>
    <ligand>
        <name>pyridoxal 5'-phosphate</name>
        <dbReference type="ChEBI" id="CHEBI:597326"/>
    </ligand>
</feature>
<comment type="similarity">
    <text evidence="3 12">Belongs to the cysteine synthase/cystathionine beta-synthase family.</text>
</comment>
<evidence type="ECO:0000256" key="5">
    <source>
        <dbReference type="ARBA" id="ARBA00022605"/>
    </source>
</evidence>
<dbReference type="InterPro" id="IPR036052">
    <property type="entry name" value="TrpB-like_PALP_sf"/>
</dbReference>
<dbReference type="AlphaFoldDB" id="A0AAW4X0U1"/>
<protein>
    <recommendedName>
        <fullName evidence="4 12">Cysteine synthase</fullName>
        <ecNumber evidence="4 12">2.5.1.47</ecNumber>
    </recommendedName>
</protein>
<dbReference type="FunFam" id="3.40.50.1100:FF:000006">
    <property type="entry name" value="Cysteine synthase"/>
    <property type="match status" value="1"/>
</dbReference>
<evidence type="ECO:0000313" key="14">
    <source>
        <dbReference type="EMBL" id="MCC3145432.1"/>
    </source>
</evidence>
<feature type="binding site" evidence="10">
    <location>
        <position position="74"/>
    </location>
    <ligand>
        <name>pyridoxal 5'-phosphate</name>
        <dbReference type="ChEBI" id="CHEBI:597326"/>
    </ligand>
</feature>
<feature type="binding site" evidence="10">
    <location>
        <begin position="178"/>
        <end position="182"/>
    </location>
    <ligand>
        <name>pyridoxal 5'-phosphate</name>
        <dbReference type="ChEBI" id="CHEBI:597326"/>
    </ligand>
</feature>
<evidence type="ECO:0000256" key="7">
    <source>
        <dbReference type="ARBA" id="ARBA00022898"/>
    </source>
</evidence>
<keyword evidence="8 12" id="KW-0198">Cysteine biosynthesis</keyword>
<keyword evidence="6 12" id="KW-0808">Transferase</keyword>
<evidence type="ECO:0000256" key="9">
    <source>
        <dbReference type="ARBA" id="ARBA00047931"/>
    </source>
</evidence>
<evidence type="ECO:0000256" key="4">
    <source>
        <dbReference type="ARBA" id="ARBA00012681"/>
    </source>
</evidence>
<evidence type="ECO:0000256" key="10">
    <source>
        <dbReference type="PIRSR" id="PIRSR605856-50"/>
    </source>
</evidence>
<feature type="modified residue" description="N6-(pyridoxal phosphate)lysine" evidence="11">
    <location>
        <position position="44"/>
    </location>
</feature>
<dbReference type="NCBIfam" id="TIGR01136">
    <property type="entry name" value="cysKM"/>
    <property type="match status" value="1"/>
</dbReference>
<dbReference type="SUPFAM" id="SSF53686">
    <property type="entry name" value="Tryptophan synthase beta subunit-like PLP-dependent enzymes"/>
    <property type="match status" value="1"/>
</dbReference>
<dbReference type="Pfam" id="PF00291">
    <property type="entry name" value="PALP"/>
    <property type="match status" value="1"/>
</dbReference>
<dbReference type="NCBIfam" id="TIGR01139">
    <property type="entry name" value="cysK"/>
    <property type="match status" value="1"/>
</dbReference>
<dbReference type="InterPro" id="IPR001216">
    <property type="entry name" value="P-phosphate_BS"/>
</dbReference>
<dbReference type="Gene3D" id="3.40.50.1100">
    <property type="match status" value="2"/>
</dbReference>
<evidence type="ECO:0000256" key="6">
    <source>
        <dbReference type="ARBA" id="ARBA00022679"/>
    </source>
</evidence>
<comment type="pathway">
    <text evidence="2">Amino-acid biosynthesis; L-cysteine biosynthesis; L-cysteine from L-serine: step 2/2.</text>
</comment>
<evidence type="ECO:0000256" key="2">
    <source>
        <dbReference type="ARBA" id="ARBA00004962"/>
    </source>
</evidence>
<evidence type="ECO:0000259" key="13">
    <source>
        <dbReference type="Pfam" id="PF00291"/>
    </source>
</evidence>
<dbReference type="InterPro" id="IPR050214">
    <property type="entry name" value="Cys_Synth/Cystath_Beta-Synth"/>
</dbReference>
<proteinExistence type="inferred from homology"/>
<dbReference type="GO" id="GO:0004124">
    <property type="term" value="F:cysteine synthase activity"/>
    <property type="evidence" value="ECO:0007669"/>
    <property type="project" value="UniProtKB-UniRule"/>
</dbReference>
<dbReference type="InterPro" id="IPR005859">
    <property type="entry name" value="CysK"/>
</dbReference>
<keyword evidence="7 10" id="KW-0663">Pyridoxal phosphate</keyword>
<evidence type="ECO:0000313" key="15">
    <source>
        <dbReference type="Proteomes" id="UP001199296"/>
    </source>
</evidence>
<dbReference type="GO" id="GO:0006535">
    <property type="term" value="P:cysteine biosynthetic process from serine"/>
    <property type="evidence" value="ECO:0007669"/>
    <property type="project" value="UniProtKB-UniRule"/>
</dbReference>
<dbReference type="Proteomes" id="UP001199296">
    <property type="component" value="Unassembled WGS sequence"/>
</dbReference>
<dbReference type="RefSeq" id="WP_229346135.1">
    <property type="nucleotide sequence ID" value="NZ_JAJFAT010000011.1"/>
</dbReference>
<evidence type="ECO:0000256" key="8">
    <source>
        <dbReference type="ARBA" id="ARBA00023192"/>
    </source>
</evidence>
<comment type="catalytic activity">
    <reaction evidence="9 12">
        <text>O-acetyl-L-serine + hydrogen sulfide = L-cysteine + acetate</text>
        <dbReference type="Rhea" id="RHEA:14829"/>
        <dbReference type="ChEBI" id="CHEBI:29919"/>
        <dbReference type="ChEBI" id="CHEBI:30089"/>
        <dbReference type="ChEBI" id="CHEBI:35235"/>
        <dbReference type="ChEBI" id="CHEBI:58340"/>
        <dbReference type="EC" id="2.5.1.47"/>
    </reaction>
</comment>
<feature type="domain" description="Tryptophan synthase beta chain-like PALP" evidence="13">
    <location>
        <begin position="7"/>
        <end position="292"/>
    </location>
</feature>
<name>A0AAW4X0U1_9FIRM</name>
<keyword evidence="5 12" id="KW-0028">Amino-acid biosynthesis</keyword>
<gene>
    <name evidence="14" type="primary">cysK</name>
    <name evidence="14" type="ORF">LJ207_08870</name>
</gene>
<dbReference type="EMBL" id="JAJFAT010000011">
    <property type="protein sequence ID" value="MCC3145432.1"/>
    <property type="molecule type" value="Genomic_DNA"/>
</dbReference>
<keyword evidence="15" id="KW-1185">Reference proteome</keyword>
<comment type="caution">
    <text evidence="14">The sequence shown here is derived from an EMBL/GenBank/DDBJ whole genome shotgun (WGS) entry which is preliminary data.</text>
</comment>
<accession>A0AAW4X0U1</accession>
<dbReference type="PANTHER" id="PTHR10314">
    <property type="entry name" value="CYSTATHIONINE BETA-SYNTHASE"/>
    <property type="match status" value="1"/>
</dbReference>
<sequence length="306" mass="32922">MRKVNNITELIGKTPIVKLRNLLDQDSAEVYLKLEYFNPGGSVKDRPAFNMIKTAQKNSKLKKRGTIIEATSGNTGIGLAMVAAAEGYNCIIIMPDSVSEERIKILKAYGAEVILTPSEKLMQGAIDKAKSLNENIANSFIVNQFTNPANPDAHRQSTALEILEQLDYQLDAFVASAGTGGTITGTGEKLKEKLKDLKIYTVESKNSPVLSGGKAGKHKIPGTGPGFIPKNLNTSIYDKVFEISDQEVIEMTGLLASKEGLLLGPSSGAAAWTAIKVAKELGKGKKVLAIAADNGERYLSQNYFSD</sequence>
<dbReference type="InterPro" id="IPR005856">
    <property type="entry name" value="Cys_synth"/>
</dbReference>
<dbReference type="PROSITE" id="PS00901">
    <property type="entry name" value="CYS_SYNTHASE"/>
    <property type="match status" value="1"/>
</dbReference>
<evidence type="ECO:0000256" key="11">
    <source>
        <dbReference type="PIRSR" id="PIRSR605856-51"/>
    </source>
</evidence>